<gene>
    <name evidence="1" type="ORF">SAE02_60800</name>
</gene>
<accession>A0A512DZQ8</accession>
<evidence type="ECO:0000313" key="2">
    <source>
        <dbReference type="Proteomes" id="UP000321523"/>
    </source>
</evidence>
<comment type="caution">
    <text evidence="1">The sequence shown here is derived from an EMBL/GenBank/DDBJ whole genome shotgun (WGS) entry which is preliminary data.</text>
</comment>
<dbReference type="AlphaFoldDB" id="A0A512DZQ8"/>
<dbReference type="EMBL" id="BJYZ01000033">
    <property type="protein sequence ID" value="GEO41932.1"/>
    <property type="molecule type" value="Genomic_DNA"/>
</dbReference>
<organism evidence="1 2">
    <name type="scientific">Skermanella aerolata</name>
    <dbReference type="NCBI Taxonomy" id="393310"/>
    <lineage>
        <taxon>Bacteria</taxon>
        <taxon>Pseudomonadati</taxon>
        <taxon>Pseudomonadota</taxon>
        <taxon>Alphaproteobacteria</taxon>
        <taxon>Rhodospirillales</taxon>
        <taxon>Azospirillaceae</taxon>
        <taxon>Skermanella</taxon>
    </lineage>
</organism>
<proteinExistence type="predicted"/>
<name>A0A512DZQ8_9PROT</name>
<keyword evidence="2" id="KW-1185">Reference proteome</keyword>
<dbReference type="Proteomes" id="UP000321523">
    <property type="component" value="Unassembled WGS sequence"/>
</dbReference>
<evidence type="ECO:0000313" key="1">
    <source>
        <dbReference type="EMBL" id="GEO41932.1"/>
    </source>
</evidence>
<reference evidence="1 2" key="1">
    <citation type="submission" date="2019-07" db="EMBL/GenBank/DDBJ databases">
        <title>Whole genome shotgun sequence of Skermanella aerolata NBRC 106429.</title>
        <authorList>
            <person name="Hosoyama A."/>
            <person name="Uohara A."/>
            <person name="Ohji S."/>
            <person name="Ichikawa N."/>
        </authorList>
    </citation>
    <scope>NUCLEOTIDE SEQUENCE [LARGE SCALE GENOMIC DNA]</scope>
    <source>
        <strain evidence="1 2">NBRC 106429</strain>
    </source>
</reference>
<protein>
    <submittedName>
        <fullName evidence="1">Uncharacterized protein</fullName>
    </submittedName>
</protein>
<sequence>MAFLAAVHQRDALAERGIENGFPFFDFHFDAGGLQEDRVDRTGGQRVLRHVRYVP</sequence>